<evidence type="ECO:0000313" key="1">
    <source>
        <dbReference type="EMBL" id="MBB5672620.1"/>
    </source>
</evidence>
<dbReference type="Proteomes" id="UP000528595">
    <property type="component" value="Unassembled WGS sequence"/>
</dbReference>
<organism evidence="1">
    <name type="scientific">Xanthomonas arboricola</name>
    <dbReference type="NCBI Taxonomy" id="56448"/>
    <lineage>
        <taxon>Bacteria</taxon>
        <taxon>Pseudomonadati</taxon>
        <taxon>Pseudomonadota</taxon>
        <taxon>Gammaproteobacteria</taxon>
        <taxon>Lysobacterales</taxon>
        <taxon>Lysobacteraceae</taxon>
        <taxon>Xanthomonas</taxon>
    </lineage>
</organism>
<name>A0AB73H2J5_9XANT</name>
<sequence length="33" mass="3785">MVDLAKYAAGNEPKQLSGRQEAYENLINQYLTR</sequence>
<gene>
    <name evidence="1" type="ORF">FHR65_004224</name>
</gene>
<comment type="caution">
    <text evidence="1">The sequence shown here is derived from an EMBL/GenBank/DDBJ whole genome shotgun (WGS) entry which is preliminary data.</text>
</comment>
<dbReference type="EMBL" id="JACIIQ010000029">
    <property type="protein sequence ID" value="MBB5672620.1"/>
    <property type="molecule type" value="Genomic_DNA"/>
</dbReference>
<dbReference type="AlphaFoldDB" id="A0AB73H2J5"/>
<dbReference type="EC" id="5.3.1.5" evidence="1"/>
<protein>
    <submittedName>
        <fullName evidence="1">Xylose isomerase</fullName>
        <ecNumber evidence="1">5.3.1.5</ecNumber>
    </submittedName>
</protein>
<keyword evidence="1" id="KW-0413">Isomerase</keyword>
<proteinExistence type="predicted"/>
<accession>A0AB73H2J5</accession>
<reference evidence="1" key="1">
    <citation type="submission" date="2020-08" db="EMBL/GenBank/DDBJ databases">
        <title>Studying the diversity of plant-associated saprophytic bacteria and their role in host health and plant-pathogen interactions.</title>
        <authorList>
            <person name="Potnis N."/>
        </authorList>
    </citation>
    <scope>NUCLEOTIDE SEQUENCE</scope>
    <source>
        <strain evidence="1">F21</strain>
    </source>
</reference>
<dbReference type="GO" id="GO:0009045">
    <property type="term" value="F:xylose isomerase activity"/>
    <property type="evidence" value="ECO:0007669"/>
    <property type="project" value="UniProtKB-EC"/>
</dbReference>